<protein>
    <submittedName>
        <fullName evidence="7">Potential acrAB operon repressor</fullName>
    </submittedName>
</protein>
<dbReference type="PANTHER" id="PTHR47506:SF6">
    <property type="entry name" value="HTH-TYPE TRANSCRIPTIONAL REPRESSOR NEMR"/>
    <property type="match status" value="1"/>
</dbReference>
<dbReference type="InterPro" id="IPR009057">
    <property type="entry name" value="Homeodomain-like_sf"/>
</dbReference>
<keyword evidence="2" id="KW-0805">Transcription regulation</keyword>
<dbReference type="Gene3D" id="1.10.357.10">
    <property type="entry name" value="Tetracycline Repressor, domain 2"/>
    <property type="match status" value="1"/>
</dbReference>
<proteinExistence type="predicted"/>
<keyword evidence="3 5" id="KW-0238">DNA-binding</keyword>
<dbReference type="PRINTS" id="PR00455">
    <property type="entry name" value="HTHTETR"/>
</dbReference>
<keyword evidence="4" id="KW-0804">Transcription</keyword>
<gene>
    <name evidence="7" type="primary">acrR</name>
    <name evidence="7" type="ORF">NCTC10529_01477</name>
</gene>
<evidence type="ECO:0000256" key="3">
    <source>
        <dbReference type="ARBA" id="ARBA00023125"/>
    </source>
</evidence>
<dbReference type="SUPFAM" id="SSF46689">
    <property type="entry name" value="Homeodomain-like"/>
    <property type="match status" value="1"/>
</dbReference>
<feature type="domain" description="HTH tetR-type" evidence="6">
    <location>
        <begin position="24"/>
        <end position="84"/>
    </location>
</feature>
<dbReference type="InterPro" id="IPR013572">
    <property type="entry name" value="Tscrpt_reg_MAATS_C"/>
</dbReference>
<name>A0AAX2J4A7_KINKI</name>
<dbReference type="Pfam" id="PF00440">
    <property type="entry name" value="TetR_N"/>
    <property type="match status" value="1"/>
</dbReference>
<dbReference type="PANTHER" id="PTHR47506">
    <property type="entry name" value="TRANSCRIPTIONAL REGULATORY PROTEIN"/>
    <property type="match status" value="1"/>
</dbReference>
<dbReference type="SUPFAM" id="SSF48498">
    <property type="entry name" value="Tetracyclin repressor-like, C-terminal domain"/>
    <property type="match status" value="1"/>
</dbReference>
<reference evidence="7 8" key="1">
    <citation type="submission" date="2018-06" db="EMBL/GenBank/DDBJ databases">
        <authorList>
            <consortium name="Pathogen Informatics"/>
            <person name="Doyle S."/>
        </authorList>
    </citation>
    <scope>NUCLEOTIDE SEQUENCE [LARGE SCALE GENOMIC DNA]</scope>
    <source>
        <strain evidence="7 8">NCTC10529</strain>
    </source>
</reference>
<dbReference type="Proteomes" id="UP000248598">
    <property type="component" value="Chromosome 1"/>
</dbReference>
<feature type="DNA-binding region" description="H-T-H motif" evidence="5">
    <location>
        <begin position="47"/>
        <end position="66"/>
    </location>
</feature>
<keyword evidence="1" id="KW-0678">Repressor</keyword>
<evidence type="ECO:0000256" key="5">
    <source>
        <dbReference type="PROSITE-ProRule" id="PRU00335"/>
    </source>
</evidence>
<sequence length="225" mass="26329">MFTFQSVTQTESPKFMRKTKEEAQKTRQHLLNAALEVFWRKGVTQASLHEIAVEAGVTRGALYWHFKNKEDLFEALFEQKFHVFLNKINDENLEQASDVWQHLRQSLYDLFDLLQNDEQQRKFCSVMNLKCERTPNNQTITDLATRYHKSIRFQIMRAFELSQAQQKLPAHTNLQLASWYLESNLAGLILMWISDPERFDLTPTARCIIDTSMNTLEQGLLVQAA</sequence>
<evidence type="ECO:0000256" key="4">
    <source>
        <dbReference type="ARBA" id="ARBA00023163"/>
    </source>
</evidence>
<dbReference type="Pfam" id="PF08361">
    <property type="entry name" value="TetR_C_2"/>
    <property type="match status" value="1"/>
</dbReference>
<evidence type="ECO:0000256" key="1">
    <source>
        <dbReference type="ARBA" id="ARBA00022491"/>
    </source>
</evidence>
<evidence type="ECO:0000313" key="7">
    <source>
        <dbReference type="EMBL" id="SQH25281.1"/>
    </source>
</evidence>
<dbReference type="InterPro" id="IPR023772">
    <property type="entry name" value="DNA-bd_HTH_TetR-type_CS"/>
</dbReference>
<evidence type="ECO:0000313" key="8">
    <source>
        <dbReference type="Proteomes" id="UP000248598"/>
    </source>
</evidence>
<dbReference type="InterPro" id="IPR001647">
    <property type="entry name" value="HTH_TetR"/>
</dbReference>
<dbReference type="AlphaFoldDB" id="A0AAX2J4A7"/>
<dbReference type="PROSITE" id="PS01081">
    <property type="entry name" value="HTH_TETR_1"/>
    <property type="match status" value="1"/>
</dbReference>
<evidence type="ECO:0000256" key="2">
    <source>
        <dbReference type="ARBA" id="ARBA00023015"/>
    </source>
</evidence>
<dbReference type="GO" id="GO:0003677">
    <property type="term" value="F:DNA binding"/>
    <property type="evidence" value="ECO:0007669"/>
    <property type="project" value="UniProtKB-UniRule"/>
</dbReference>
<dbReference type="InterPro" id="IPR036271">
    <property type="entry name" value="Tet_transcr_reg_TetR-rel_C_sf"/>
</dbReference>
<organism evidence="7 8">
    <name type="scientific">Kingella kingae</name>
    <dbReference type="NCBI Taxonomy" id="504"/>
    <lineage>
        <taxon>Bacteria</taxon>
        <taxon>Pseudomonadati</taxon>
        <taxon>Pseudomonadota</taxon>
        <taxon>Betaproteobacteria</taxon>
        <taxon>Neisseriales</taxon>
        <taxon>Neisseriaceae</taxon>
        <taxon>Kingella</taxon>
    </lineage>
</organism>
<dbReference type="PROSITE" id="PS50977">
    <property type="entry name" value="HTH_TETR_2"/>
    <property type="match status" value="1"/>
</dbReference>
<evidence type="ECO:0000259" key="6">
    <source>
        <dbReference type="PROSITE" id="PS50977"/>
    </source>
</evidence>
<accession>A0AAX2J4A7</accession>
<dbReference type="EMBL" id="LS483426">
    <property type="protein sequence ID" value="SQH25281.1"/>
    <property type="molecule type" value="Genomic_DNA"/>
</dbReference>